<evidence type="ECO:0000313" key="4">
    <source>
        <dbReference type="Proteomes" id="UP000027100"/>
    </source>
</evidence>
<dbReference type="GO" id="GO:0016158">
    <property type="term" value="F:inositol hexakisphosphate 3-phosphatase activity"/>
    <property type="evidence" value="ECO:0007669"/>
    <property type="project" value="InterPro"/>
</dbReference>
<dbReference type="RefSeq" id="WP_035597889.1">
    <property type="nucleotide sequence ID" value="NZ_ARYM01000010.1"/>
</dbReference>
<dbReference type="Proteomes" id="UP000027100">
    <property type="component" value="Unassembled WGS sequence"/>
</dbReference>
<keyword evidence="4" id="KW-1185">Reference proteome</keyword>
<dbReference type="AlphaFoldDB" id="A0A062VKB6"/>
<name>A0A062VKB6_9PROT</name>
<dbReference type="PROSITE" id="PS51662">
    <property type="entry name" value="BP_PHYTASE"/>
    <property type="match status" value="1"/>
</dbReference>
<accession>A0A062VKB6</accession>
<feature type="signal peptide" evidence="1">
    <location>
        <begin position="1"/>
        <end position="24"/>
    </location>
</feature>
<dbReference type="SUPFAM" id="SSF50956">
    <property type="entry name" value="Thermostable phytase (3-phytase)"/>
    <property type="match status" value="1"/>
</dbReference>
<evidence type="ECO:0000313" key="3">
    <source>
        <dbReference type="EMBL" id="KCZ98550.1"/>
    </source>
</evidence>
<dbReference type="Gene3D" id="2.120.10.30">
    <property type="entry name" value="TolB, C-terminal domain"/>
    <property type="match status" value="1"/>
</dbReference>
<organism evidence="3 4">
    <name type="scientific">Hyphomonas polymorpha PS728</name>
    <dbReference type="NCBI Taxonomy" id="1280954"/>
    <lineage>
        <taxon>Bacteria</taxon>
        <taxon>Pseudomonadati</taxon>
        <taxon>Pseudomonadota</taxon>
        <taxon>Alphaproteobacteria</taxon>
        <taxon>Hyphomonadales</taxon>
        <taxon>Hyphomonadaceae</taxon>
        <taxon>Hyphomonas</taxon>
    </lineage>
</organism>
<dbReference type="STRING" id="1280954.HPO_10065"/>
<evidence type="ECO:0000256" key="1">
    <source>
        <dbReference type="SAM" id="SignalP"/>
    </source>
</evidence>
<feature type="chain" id="PRO_5001619850" evidence="1">
    <location>
        <begin position="25"/>
        <end position="352"/>
    </location>
</feature>
<dbReference type="eggNOG" id="COG4247">
    <property type="taxonomic scope" value="Bacteria"/>
</dbReference>
<dbReference type="InterPro" id="IPR011042">
    <property type="entry name" value="6-blade_b-propeller_TolB-like"/>
</dbReference>
<dbReference type="EMBL" id="ARYM01000010">
    <property type="protein sequence ID" value="KCZ98550.1"/>
    <property type="molecule type" value="Genomic_DNA"/>
</dbReference>
<proteinExistence type="predicted"/>
<gene>
    <name evidence="3" type="ORF">HPO_10065</name>
</gene>
<dbReference type="PROSITE" id="PS51257">
    <property type="entry name" value="PROKAR_LIPOPROTEIN"/>
    <property type="match status" value="1"/>
</dbReference>
<reference evidence="3 4" key="1">
    <citation type="journal article" date="2014" name="Antonie Van Leeuwenhoek">
        <title>Hyphomonas beringensis sp. nov. and Hyphomonas chukchiensis sp. nov., isolated from surface seawater of the Bering Sea and Chukchi Sea.</title>
        <authorList>
            <person name="Li C."/>
            <person name="Lai Q."/>
            <person name="Li G."/>
            <person name="Dong C."/>
            <person name="Wang J."/>
            <person name="Liao Y."/>
            <person name="Shao Z."/>
        </authorList>
    </citation>
    <scope>NUCLEOTIDE SEQUENCE [LARGE SCALE GENOMIC DNA]</scope>
    <source>
        <strain evidence="3 4">PS728</strain>
    </source>
</reference>
<dbReference type="PATRIC" id="fig|1280954.3.peg.2038"/>
<evidence type="ECO:0000259" key="2">
    <source>
        <dbReference type="PROSITE" id="PS51662"/>
    </source>
</evidence>
<sequence length="352" mass="36965">MSFFRPALALSLVLTVGACASAPAAVIDGQKFVMASVETAPAGAKGDAADDPALWKHPADPAQSLILGTNKKEGLVVFGLDGAEVQRLPIGLINNVDVRQSADRSFDIAVASNDQVNAISVFLIDRVTGEVSHRGDIPTNTVEPYGICQAREGESDLAGVTYKDGTLQIWSLSVGENELSGDLLKSVKLDTQLEGCVFDEANGLIFVGEEDRGLWTVAYREEAPQPVLVDTVGGAAGLVADVEGVSIWRGGNGAGWVVASAQAANRFVVYDRQAPHAPRGSFSIIANEALDIDEVTHTDGLDAFSGALPGFPRGVLIVQDDGNPRSGENQNFKVVNWADVEAALGLPEMAAE</sequence>
<keyword evidence="1" id="KW-0732">Signal</keyword>
<dbReference type="Pfam" id="PF02333">
    <property type="entry name" value="Phytase"/>
    <property type="match status" value="1"/>
</dbReference>
<protein>
    <submittedName>
        <fullName evidence="3">3-phytase</fullName>
    </submittedName>
</protein>
<dbReference type="InterPro" id="IPR003431">
    <property type="entry name" value="B-propeller_Phytase"/>
</dbReference>
<dbReference type="OrthoDB" id="8696437at2"/>
<feature type="domain" description="BPP" evidence="2">
    <location>
        <begin position="23"/>
        <end position="344"/>
    </location>
</feature>
<comment type="caution">
    <text evidence="3">The sequence shown here is derived from an EMBL/GenBank/DDBJ whole genome shotgun (WGS) entry which is preliminary data.</text>
</comment>